<dbReference type="RefSeq" id="WP_047944809.1">
    <property type="nucleotide sequence ID" value="NZ_CP053316.1"/>
</dbReference>
<reference evidence="1 2" key="1">
    <citation type="submission" date="2015-05" db="EMBL/GenBank/DDBJ databases">
        <title>Whole genome sequence and identification of bacterial endophytes from Costus igneus.</title>
        <authorList>
            <person name="Lee Y.P."/>
            <person name="Gan H.M."/>
            <person name="Eng W."/>
            <person name="Wheatley M.S."/>
            <person name="Caraballo A."/>
            <person name="Polter S."/>
            <person name="Savka M.A."/>
            <person name="Hudson A.O."/>
        </authorList>
    </citation>
    <scope>NUCLEOTIDE SEQUENCE [LARGE SCALE GENOMIC DNA]</scope>
    <source>
        <strain evidence="1 2">RIT379</strain>
    </source>
</reference>
<gene>
    <name evidence="1" type="ORF">ABW02_24670</name>
</gene>
<evidence type="ECO:0000313" key="2">
    <source>
        <dbReference type="Proteomes" id="UP000036045"/>
    </source>
</evidence>
<evidence type="ECO:0000313" key="1">
    <source>
        <dbReference type="EMBL" id="KLV17576.1"/>
    </source>
</evidence>
<organism evidence="1 2">
    <name type="scientific">Niallia circulans</name>
    <name type="common">Bacillus circulans</name>
    <dbReference type="NCBI Taxonomy" id="1397"/>
    <lineage>
        <taxon>Bacteria</taxon>
        <taxon>Bacillati</taxon>
        <taxon>Bacillota</taxon>
        <taxon>Bacilli</taxon>
        <taxon>Bacillales</taxon>
        <taxon>Bacillaceae</taxon>
        <taxon>Niallia</taxon>
    </lineage>
</organism>
<dbReference type="OrthoDB" id="2567918at2"/>
<dbReference type="InterPro" id="IPR024524">
    <property type="entry name" value="DUF3800"/>
</dbReference>
<dbReference type="Pfam" id="PF12686">
    <property type="entry name" value="DUF3800"/>
    <property type="match status" value="1"/>
</dbReference>
<dbReference type="PATRIC" id="fig|1397.4.peg.4455"/>
<sequence>MNYLIYFDESNKIDQFNKEFSYYGAYSGTDLALANLVKKIRVIFKNSNSNSELHFREYTKDTHIKKYLQTLHTVINENIRINILIVNNTDAFSAADKIGLSASELRNLFYIKIPERLFYGLTRDLSHIGNSIDPVNVKIKIDSNDEYDKLFLNDKITEQMNAHSAYRNKNYRVNKVISQDSKKSIPLQIIDTFMGIVVFLLEDGYLEDSDHSIVKSDLIYRFLSVGDNIIRFQNQIRLFKWTGNEELTPINIADYVSPFIIHKANYDIEEMIKIQRILVEYPEISTRDLRIMLQYPNTRLRQLLGYKDQINGIGRNTYLLN</sequence>
<comment type="caution">
    <text evidence="1">The sequence shown here is derived from an EMBL/GenBank/DDBJ whole genome shotgun (WGS) entry which is preliminary data.</text>
</comment>
<protein>
    <submittedName>
        <fullName evidence="1">Uncharacterized protein</fullName>
    </submittedName>
</protein>
<proteinExistence type="predicted"/>
<dbReference type="EMBL" id="LDPH01000047">
    <property type="protein sequence ID" value="KLV17576.1"/>
    <property type="molecule type" value="Genomic_DNA"/>
</dbReference>
<name>A0A0J1HV38_NIACI</name>
<dbReference type="AlphaFoldDB" id="A0A0J1HV38"/>
<keyword evidence="2" id="KW-1185">Reference proteome</keyword>
<dbReference type="Proteomes" id="UP000036045">
    <property type="component" value="Unassembled WGS sequence"/>
</dbReference>
<accession>A0A0J1HV38</accession>